<reference evidence="6 7" key="1">
    <citation type="journal article" date="2019" name="Sci. Rep.">
        <title>A high-quality genome of Eragrostis curvula grass provides insights into Poaceae evolution and supports new strategies to enhance forage quality.</title>
        <authorList>
            <person name="Carballo J."/>
            <person name="Santos B.A.C.M."/>
            <person name="Zappacosta D."/>
            <person name="Garbus I."/>
            <person name="Selva J.P."/>
            <person name="Gallo C.A."/>
            <person name="Diaz A."/>
            <person name="Albertini E."/>
            <person name="Caccamo M."/>
            <person name="Echenique V."/>
        </authorList>
    </citation>
    <scope>NUCLEOTIDE SEQUENCE [LARGE SCALE GENOMIC DNA]</scope>
    <source>
        <strain evidence="7">cv. Victoria</strain>
        <tissue evidence="6">Leaf</tissue>
    </source>
</reference>
<feature type="domain" description="PA" evidence="4">
    <location>
        <begin position="107"/>
        <end position="173"/>
    </location>
</feature>
<dbReference type="Pfam" id="PF02225">
    <property type="entry name" value="PA"/>
    <property type="match status" value="1"/>
</dbReference>
<dbReference type="Gramene" id="TVU07389">
    <property type="protein sequence ID" value="TVU07389"/>
    <property type="gene ID" value="EJB05_47442"/>
</dbReference>
<evidence type="ECO:0000259" key="5">
    <source>
        <dbReference type="Pfam" id="PF17766"/>
    </source>
</evidence>
<evidence type="ECO:0000313" key="6">
    <source>
        <dbReference type="EMBL" id="TVU07389.1"/>
    </source>
</evidence>
<dbReference type="Gene3D" id="3.40.50.200">
    <property type="entry name" value="Peptidase S8/S53 domain"/>
    <property type="match status" value="1"/>
</dbReference>
<comment type="similarity">
    <text evidence="1">Belongs to the peptidase S8 family.</text>
</comment>
<organism evidence="6 7">
    <name type="scientific">Eragrostis curvula</name>
    <name type="common">weeping love grass</name>
    <dbReference type="NCBI Taxonomy" id="38414"/>
    <lineage>
        <taxon>Eukaryota</taxon>
        <taxon>Viridiplantae</taxon>
        <taxon>Streptophyta</taxon>
        <taxon>Embryophyta</taxon>
        <taxon>Tracheophyta</taxon>
        <taxon>Spermatophyta</taxon>
        <taxon>Magnoliopsida</taxon>
        <taxon>Liliopsida</taxon>
        <taxon>Poales</taxon>
        <taxon>Poaceae</taxon>
        <taxon>PACMAD clade</taxon>
        <taxon>Chloridoideae</taxon>
        <taxon>Eragrostideae</taxon>
        <taxon>Eragrostidinae</taxon>
        <taxon>Eragrostis</taxon>
    </lineage>
</organism>
<dbReference type="Proteomes" id="UP000324897">
    <property type="component" value="Unassembled WGS sequence"/>
</dbReference>
<feature type="non-terminal residue" evidence="6">
    <location>
        <position position="1"/>
    </location>
</feature>
<dbReference type="PANTHER" id="PTHR10795">
    <property type="entry name" value="PROPROTEIN CONVERTASE SUBTILISIN/KEXIN"/>
    <property type="match status" value="1"/>
</dbReference>
<evidence type="ECO:0000313" key="7">
    <source>
        <dbReference type="Proteomes" id="UP000324897"/>
    </source>
</evidence>
<dbReference type="InterPro" id="IPR000209">
    <property type="entry name" value="Peptidase_S8/S53_dom"/>
</dbReference>
<feature type="domain" description="Subtilisin-like protease fibronectin type-III" evidence="5">
    <location>
        <begin position="209"/>
        <end position="305"/>
    </location>
</feature>
<evidence type="ECO:0000259" key="3">
    <source>
        <dbReference type="Pfam" id="PF00082"/>
    </source>
</evidence>
<evidence type="ECO:0000256" key="2">
    <source>
        <dbReference type="ARBA" id="ARBA00022729"/>
    </source>
</evidence>
<protein>
    <recommendedName>
        <fullName evidence="8">Subtilisin-like protease fibronectin type-III domain-containing protein</fullName>
    </recommendedName>
</protein>
<dbReference type="InterPro" id="IPR041469">
    <property type="entry name" value="Subtilisin-like_FN3"/>
</dbReference>
<proteinExistence type="inferred from homology"/>
<dbReference type="InterPro" id="IPR045051">
    <property type="entry name" value="SBT"/>
</dbReference>
<dbReference type="Pfam" id="PF17766">
    <property type="entry name" value="fn3_6"/>
    <property type="match status" value="1"/>
</dbReference>
<feature type="domain" description="Peptidase S8/S53" evidence="3">
    <location>
        <begin position="1"/>
        <end position="81"/>
    </location>
</feature>
<comment type="caution">
    <text evidence="6">The sequence shown here is derived from an EMBL/GenBank/DDBJ whole genome shotgun (WGS) entry which is preliminary data.</text>
</comment>
<dbReference type="GO" id="GO:0004252">
    <property type="term" value="F:serine-type endopeptidase activity"/>
    <property type="evidence" value="ECO:0007669"/>
    <property type="project" value="InterPro"/>
</dbReference>
<dbReference type="GO" id="GO:0006508">
    <property type="term" value="P:proteolysis"/>
    <property type="evidence" value="ECO:0007669"/>
    <property type="project" value="InterPro"/>
</dbReference>
<dbReference type="InterPro" id="IPR003137">
    <property type="entry name" value="PA_domain"/>
</dbReference>
<dbReference type="AlphaFoldDB" id="A0A5J9T7S9"/>
<dbReference type="OrthoDB" id="4803627at2759"/>
<name>A0A5J9T7S9_9POAL</name>
<dbReference type="EMBL" id="RWGY01000045">
    <property type="protein sequence ID" value="TVU07389.1"/>
    <property type="molecule type" value="Genomic_DNA"/>
</dbReference>
<gene>
    <name evidence="6" type="ORF">EJB05_47442</name>
</gene>
<keyword evidence="2" id="KW-0732">Signal</keyword>
<keyword evidence="7" id="KW-1185">Reference proteome</keyword>
<dbReference type="Pfam" id="PF00082">
    <property type="entry name" value="Peptidase_S8"/>
    <property type="match status" value="1"/>
</dbReference>
<sequence length="313" mass="33563">MAPRAHLAFYEVCFDDQCPSTKQLVAMEHSAFVDGVDVVSISAGDDTQKPFYQDLTAVGNFSAVMSGVFVSTSAGNGGPDATTTMGRYKGVKKLPLLYVVGPFAEALKTVDVRGKIVLCDRTEAPHLRGEMIREAGGAGMICFNTAFRGRATAARDNITIAAARVSEADGETLVAYVNSTAGNATASLQFTGIEMDRDPRQLLTLTAAAPEVEVRRTVTNVGEASSVYTAEVIPPNGVAVEVVPNRLQFGSVNQRMEFRVRFRRMGGSPTISSSGTQPELQERRTVEGSLRWVSDKHSVRSPIVVLDGTLNLV</sequence>
<dbReference type="Gene3D" id="2.60.40.2310">
    <property type="match status" value="1"/>
</dbReference>
<evidence type="ECO:0000259" key="4">
    <source>
        <dbReference type="Pfam" id="PF02225"/>
    </source>
</evidence>
<dbReference type="SUPFAM" id="SSF52743">
    <property type="entry name" value="Subtilisin-like"/>
    <property type="match status" value="1"/>
</dbReference>
<dbReference type="InterPro" id="IPR036852">
    <property type="entry name" value="Peptidase_S8/S53_dom_sf"/>
</dbReference>
<evidence type="ECO:0008006" key="8">
    <source>
        <dbReference type="Google" id="ProtNLM"/>
    </source>
</evidence>
<evidence type="ECO:0000256" key="1">
    <source>
        <dbReference type="ARBA" id="ARBA00011073"/>
    </source>
</evidence>
<dbReference type="Gene3D" id="3.50.30.30">
    <property type="match status" value="1"/>
</dbReference>
<accession>A0A5J9T7S9</accession>
<dbReference type="CDD" id="cd02120">
    <property type="entry name" value="PA_subtilisin_like"/>
    <property type="match status" value="1"/>
</dbReference>